<keyword evidence="6" id="KW-0061">Asparagine biosynthesis</keyword>
<evidence type="ECO:0000313" key="12">
    <source>
        <dbReference type="Proteomes" id="UP000664218"/>
    </source>
</evidence>
<dbReference type="Pfam" id="PF00733">
    <property type="entry name" value="Asn_synthase"/>
    <property type="match status" value="2"/>
</dbReference>
<evidence type="ECO:0000256" key="4">
    <source>
        <dbReference type="ARBA" id="ARBA00022741"/>
    </source>
</evidence>
<evidence type="ECO:0000259" key="10">
    <source>
        <dbReference type="PROSITE" id="PS51278"/>
    </source>
</evidence>
<dbReference type="Proteomes" id="UP000664218">
    <property type="component" value="Unassembled WGS sequence"/>
</dbReference>
<dbReference type="InterPro" id="IPR006426">
    <property type="entry name" value="Asn_synth_AEB"/>
</dbReference>
<evidence type="ECO:0000256" key="6">
    <source>
        <dbReference type="ARBA" id="ARBA00022888"/>
    </source>
</evidence>
<dbReference type="PROSITE" id="PS51278">
    <property type="entry name" value="GATASE_TYPE_2"/>
    <property type="match status" value="1"/>
</dbReference>
<dbReference type="EMBL" id="JAFNJU010000011">
    <property type="protein sequence ID" value="MBO1266054.1"/>
    <property type="molecule type" value="Genomic_DNA"/>
</dbReference>
<dbReference type="PANTHER" id="PTHR11772">
    <property type="entry name" value="ASPARAGINE SYNTHETASE"/>
    <property type="match status" value="1"/>
</dbReference>
<sequence length="486" mass="55464">MNAIAGIYGSGTTLSQIETMVKPMRHRGWSKQIMKDHRMTGIELDTIKEAEFRSDKKEKVLFSGKIYNAEKLQKLLSKPTSYYERREDLLVLDLYKTRGRDFVKLLDGVFAFAVYDEEKGLLMARDPFGIEPLYISEDEKEILFASEMKAMATARKGFREFPIGSTYEKGRGFRKYYSIQKEEDEIRSFDAALEGIQNHLERAVEKRMETERPFGVYLSGGLDSSIIAAITAEKISGVDSFAVGMEGSEDLFHARLCAKHLGTTHHEYIYDLNEMLSVLPEVIYHLESYDAALVRSSVANFMLARLAGEKADVVFSGEGADELFCGYSQFKDMDEKEAREEMVDMLGTLHSTGLQRGDRMSLTQGIRARVPFLDPEMVEYAMRIPVSMKIGPEGQEKWILRKAYEKMLPEEIVYRKKDKFSVGAGSSRKLAEVAEETISDREFLESRVTAGGNMLRSKEELLYYRIFKSFYPQTSVEKSIDFTKVI</sequence>
<evidence type="ECO:0000256" key="8">
    <source>
        <dbReference type="ARBA" id="ARBA00048741"/>
    </source>
</evidence>
<dbReference type="PIRSF" id="PIRSF001589">
    <property type="entry name" value="Asn_synthetase_glu-h"/>
    <property type="match status" value="1"/>
</dbReference>
<proteinExistence type="predicted"/>
<feature type="domain" description="Glutamine amidotransferase type-2" evidence="10">
    <location>
        <begin position="2"/>
        <end position="172"/>
    </location>
</feature>
<dbReference type="RefSeq" id="WP_207600576.1">
    <property type="nucleotide sequence ID" value="NZ_JAFNJU010000011.1"/>
</dbReference>
<dbReference type="InterPro" id="IPR029055">
    <property type="entry name" value="Ntn_hydrolases_N"/>
</dbReference>
<accession>A0A939KHY9</accession>
<organism evidence="11 12">
    <name type="scientific">Proteiniclasticum aestuarii</name>
    <dbReference type="NCBI Taxonomy" id="2817862"/>
    <lineage>
        <taxon>Bacteria</taxon>
        <taxon>Bacillati</taxon>
        <taxon>Bacillota</taxon>
        <taxon>Clostridia</taxon>
        <taxon>Eubacteriales</taxon>
        <taxon>Clostridiaceae</taxon>
        <taxon>Proteiniclasticum</taxon>
    </lineage>
</organism>
<dbReference type="InterPro" id="IPR001962">
    <property type="entry name" value="Asn_synthase"/>
</dbReference>
<dbReference type="GO" id="GO:0005524">
    <property type="term" value="F:ATP binding"/>
    <property type="evidence" value="ECO:0007669"/>
    <property type="project" value="UniProtKB-KW"/>
</dbReference>
<protein>
    <recommendedName>
        <fullName evidence="1">asparagine synthase (glutamine-hydrolyzing)</fullName>
        <ecNumber evidence="1">6.3.5.4</ecNumber>
    </recommendedName>
</protein>
<feature type="site" description="Important for beta-aspartyl-AMP intermediate formation" evidence="9">
    <location>
        <position position="318"/>
    </location>
</feature>
<dbReference type="InterPro" id="IPR050795">
    <property type="entry name" value="Asn_Synthetase"/>
</dbReference>
<dbReference type="Gene3D" id="3.40.50.620">
    <property type="entry name" value="HUPs"/>
    <property type="match status" value="1"/>
</dbReference>
<comment type="pathway">
    <text evidence="7">Amino-acid biosynthesis.</text>
</comment>
<dbReference type="GO" id="GO:0004066">
    <property type="term" value="F:asparagine synthase (glutamine-hydrolyzing) activity"/>
    <property type="evidence" value="ECO:0007669"/>
    <property type="project" value="UniProtKB-EC"/>
</dbReference>
<dbReference type="GO" id="GO:0005829">
    <property type="term" value="C:cytosol"/>
    <property type="evidence" value="ECO:0007669"/>
    <property type="project" value="TreeGrafter"/>
</dbReference>
<name>A0A939KHY9_9CLOT</name>
<dbReference type="Gene3D" id="3.60.20.10">
    <property type="entry name" value="Glutamine Phosphoribosylpyrophosphate, subunit 1, domain 1"/>
    <property type="match status" value="1"/>
</dbReference>
<evidence type="ECO:0000256" key="9">
    <source>
        <dbReference type="PIRSR" id="PIRSR001589-3"/>
    </source>
</evidence>
<evidence type="ECO:0000256" key="7">
    <source>
        <dbReference type="ARBA" id="ARBA00029440"/>
    </source>
</evidence>
<dbReference type="InterPro" id="IPR014729">
    <property type="entry name" value="Rossmann-like_a/b/a_fold"/>
</dbReference>
<keyword evidence="3" id="KW-0028">Amino-acid biosynthesis</keyword>
<evidence type="ECO:0000313" key="11">
    <source>
        <dbReference type="EMBL" id="MBO1266054.1"/>
    </source>
</evidence>
<keyword evidence="5" id="KW-0067">ATP-binding</keyword>
<dbReference type="GO" id="GO:0006529">
    <property type="term" value="P:asparagine biosynthetic process"/>
    <property type="evidence" value="ECO:0007669"/>
    <property type="project" value="UniProtKB-KW"/>
</dbReference>
<dbReference type="SUPFAM" id="SSF52402">
    <property type="entry name" value="Adenine nucleotide alpha hydrolases-like"/>
    <property type="match status" value="1"/>
</dbReference>
<keyword evidence="12" id="KW-1185">Reference proteome</keyword>
<comment type="catalytic activity">
    <reaction evidence="8">
        <text>L-aspartate + L-glutamine + ATP + H2O = L-asparagine + L-glutamate + AMP + diphosphate + H(+)</text>
        <dbReference type="Rhea" id="RHEA:12228"/>
        <dbReference type="ChEBI" id="CHEBI:15377"/>
        <dbReference type="ChEBI" id="CHEBI:15378"/>
        <dbReference type="ChEBI" id="CHEBI:29985"/>
        <dbReference type="ChEBI" id="CHEBI:29991"/>
        <dbReference type="ChEBI" id="CHEBI:30616"/>
        <dbReference type="ChEBI" id="CHEBI:33019"/>
        <dbReference type="ChEBI" id="CHEBI:58048"/>
        <dbReference type="ChEBI" id="CHEBI:58359"/>
        <dbReference type="ChEBI" id="CHEBI:456215"/>
        <dbReference type="EC" id="6.3.5.4"/>
    </reaction>
</comment>
<evidence type="ECO:0000256" key="3">
    <source>
        <dbReference type="ARBA" id="ARBA00022605"/>
    </source>
</evidence>
<dbReference type="SUPFAM" id="SSF56235">
    <property type="entry name" value="N-terminal nucleophile aminohydrolases (Ntn hydrolases)"/>
    <property type="match status" value="1"/>
</dbReference>
<evidence type="ECO:0000256" key="2">
    <source>
        <dbReference type="ARBA" id="ARBA00022598"/>
    </source>
</evidence>
<dbReference type="Pfam" id="PF13537">
    <property type="entry name" value="GATase_7"/>
    <property type="match status" value="1"/>
</dbReference>
<keyword evidence="4" id="KW-0547">Nucleotide-binding</keyword>
<reference evidence="11" key="1">
    <citation type="submission" date="2021-03" db="EMBL/GenBank/DDBJ databases">
        <title>Proteiniclasticum marinus sp. nov., isolated from tidal flat sediment.</title>
        <authorList>
            <person name="Namirimu T."/>
            <person name="Yang J.-A."/>
            <person name="Yang S.-H."/>
            <person name="Kim Y.-J."/>
            <person name="Kwon K.K."/>
        </authorList>
    </citation>
    <scope>NUCLEOTIDE SEQUENCE</scope>
    <source>
        <strain evidence="11">SCR006</strain>
    </source>
</reference>
<evidence type="ECO:0000256" key="1">
    <source>
        <dbReference type="ARBA" id="ARBA00012737"/>
    </source>
</evidence>
<comment type="caution">
    <text evidence="11">The sequence shown here is derived from an EMBL/GenBank/DDBJ whole genome shotgun (WGS) entry which is preliminary data.</text>
</comment>
<dbReference type="AlphaFoldDB" id="A0A939KHY9"/>
<dbReference type="CDD" id="cd01991">
    <property type="entry name" value="Asn_synthase_B_C"/>
    <property type="match status" value="1"/>
</dbReference>
<evidence type="ECO:0000256" key="5">
    <source>
        <dbReference type="ARBA" id="ARBA00022840"/>
    </source>
</evidence>
<keyword evidence="2" id="KW-0436">Ligase</keyword>
<dbReference type="PANTHER" id="PTHR11772:SF2">
    <property type="entry name" value="ASPARAGINE SYNTHETASE [GLUTAMINE-HYDROLYZING]"/>
    <property type="match status" value="1"/>
</dbReference>
<dbReference type="EC" id="6.3.5.4" evidence="1"/>
<gene>
    <name evidence="11" type="ORF">J3A84_13535</name>
</gene>
<dbReference type="InterPro" id="IPR017932">
    <property type="entry name" value="GATase_2_dom"/>
</dbReference>